<protein>
    <submittedName>
        <fullName evidence="1">Uncharacterized protein</fullName>
    </submittedName>
</protein>
<gene>
    <name evidence="1" type="ORF">LVIROSA_LOCUS1080</name>
</gene>
<dbReference type="Proteomes" id="UP001157418">
    <property type="component" value="Unassembled WGS sequence"/>
</dbReference>
<evidence type="ECO:0000313" key="2">
    <source>
        <dbReference type="Proteomes" id="UP001157418"/>
    </source>
</evidence>
<proteinExistence type="predicted"/>
<evidence type="ECO:0000313" key="1">
    <source>
        <dbReference type="EMBL" id="CAH1413105.1"/>
    </source>
</evidence>
<dbReference type="AlphaFoldDB" id="A0AAU9LGE1"/>
<keyword evidence="2" id="KW-1185">Reference proteome</keyword>
<accession>A0AAU9LGE1</accession>
<sequence>MNEDQCNGYWMIQLTKGTVGLGTRVFFLMMADRKMKASKNAFDAIIDTDITSFHRVGIYKLKVKLTSHIMFLRILNHRLVCRAFQQKDFRSRRCTSHRCMI</sequence>
<name>A0AAU9LGE1_9ASTR</name>
<reference evidence="1 2" key="1">
    <citation type="submission" date="2022-01" db="EMBL/GenBank/DDBJ databases">
        <authorList>
            <person name="Xiong W."/>
            <person name="Schranz E."/>
        </authorList>
    </citation>
    <scope>NUCLEOTIDE SEQUENCE [LARGE SCALE GENOMIC DNA]</scope>
</reference>
<dbReference type="EMBL" id="CAKMRJ010000001">
    <property type="protein sequence ID" value="CAH1413105.1"/>
    <property type="molecule type" value="Genomic_DNA"/>
</dbReference>
<organism evidence="1 2">
    <name type="scientific">Lactuca virosa</name>
    <dbReference type="NCBI Taxonomy" id="75947"/>
    <lineage>
        <taxon>Eukaryota</taxon>
        <taxon>Viridiplantae</taxon>
        <taxon>Streptophyta</taxon>
        <taxon>Embryophyta</taxon>
        <taxon>Tracheophyta</taxon>
        <taxon>Spermatophyta</taxon>
        <taxon>Magnoliopsida</taxon>
        <taxon>eudicotyledons</taxon>
        <taxon>Gunneridae</taxon>
        <taxon>Pentapetalae</taxon>
        <taxon>asterids</taxon>
        <taxon>campanulids</taxon>
        <taxon>Asterales</taxon>
        <taxon>Asteraceae</taxon>
        <taxon>Cichorioideae</taxon>
        <taxon>Cichorieae</taxon>
        <taxon>Lactucinae</taxon>
        <taxon>Lactuca</taxon>
    </lineage>
</organism>
<comment type="caution">
    <text evidence="1">The sequence shown here is derived from an EMBL/GenBank/DDBJ whole genome shotgun (WGS) entry which is preliminary data.</text>
</comment>